<name>A0A3A9J488_9PROT</name>
<evidence type="ECO:0000313" key="9">
    <source>
        <dbReference type="EMBL" id="RMI20157.1"/>
    </source>
</evidence>
<dbReference type="GO" id="GO:0071978">
    <property type="term" value="P:bacterial-type flagellum-dependent swarming motility"/>
    <property type="evidence" value="ECO:0007669"/>
    <property type="project" value="TreeGrafter"/>
</dbReference>
<dbReference type="FunCoup" id="A0A3A9J488">
    <property type="interactions" value="35"/>
</dbReference>
<keyword evidence="8" id="KW-0282">Flagellum</keyword>
<dbReference type="RefSeq" id="WP_120640341.1">
    <property type="nucleotide sequence ID" value="NZ_RAQU01000192.1"/>
</dbReference>
<keyword evidence="10" id="KW-1185">Reference proteome</keyword>
<feature type="domain" description="Flagellar basal body rod protein N-terminal" evidence="5">
    <location>
        <begin position="7"/>
        <end position="34"/>
    </location>
</feature>
<dbReference type="InterPro" id="IPR019776">
    <property type="entry name" value="Flagellar_basal_body_rod_CS"/>
</dbReference>
<dbReference type="InParanoid" id="A0A3A9J488"/>
<keyword evidence="8" id="KW-0966">Cell projection</keyword>
<evidence type="ECO:0000313" key="8">
    <source>
        <dbReference type="EMBL" id="RKK02017.1"/>
    </source>
</evidence>
<organism evidence="8 11">
    <name type="scientific">Teichococcus wenyumeiae</name>
    <dbReference type="NCBI Taxonomy" id="2478470"/>
    <lineage>
        <taxon>Bacteria</taxon>
        <taxon>Pseudomonadati</taxon>
        <taxon>Pseudomonadota</taxon>
        <taxon>Alphaproteobacteria</taxon>
        <taxon>Acetobacterales</taxon>
        <taxon>Roseomonadaceae</taxon>
        <taxon>Roseomonas</taxon>
    </lineage>
</organism>
<keyword evidence="3 4" id="KW-0975">Bacterial flagellum</keyword>
<dbReference type="PANTHER" id="PTHR30435:SF19">
    <property type="entry name" value="FLAGELLAR BASAL-BODY ROD PROTEIN FLGG"/>
    <property type="match status" value="1"/>
</dbReference>
<dbReference type="InterPro" id="IPR001444">
    <property type="entry name" value="Flag_bb_rod_N"/>
</dbReference>
<dbReference type="PROSITE" id="PS00588">
    <property type="entry name" value="FLAGELLA_BB_ROD"/>
    <property type="match status" value="1"/>
</dbReference>
<evidence type="ECO:0000259" key="6">
    <source>
        <dbReference type="Pfam" id="PF06429"/>
    </source>
</evidence>
<evidence type="ECO:0000313" key="11">
    <source>
        <dbReference type="Proteomes" id="UP000278036"/>
    </source>
</evidence>
<dbReference type="InterPro" id="IPR010930">
    <property type="entry name" value="Flg_bb/hook_C_dom"/>
</dbReference>
<dbReference type="SUPFAM" id="SSF117143">
    <property type="entry name" value="Flagellar hook protein flgE"/>
    <property type="match status" value="1"/>
</dbReference>
<sequence>MEGPSIVGLSGQMALRQQLDVVANNVANASTTAYRGDRTLFQSHVSRLDVPGREVAFVQDRATYVDTRAGAIAATGNPLDVAIDGNAFLAVERPGNAGRGYTRDGRLRVAPDNTLVDTAGRPVLDEGGGHLLMPERFSAAEIRADGTVLATTDGRSEQVGRLGLFQPGDPRGIRKGGDGLLEIPPAGLRPVEPGSREVRLVQGALESSSVQPIAEIANLTALQRAYDNVQRIVADDDSRIRKMIEALGRPN</sequence>
<reference evidence="8 11" key="1">
    <citation type="submission" date="2018-09" db="EMBL/GenBank/DDBJ databases">
        <title>Roseomonas sp. nov., isolated from feces of Tibetan antelopes in the Qinghai-Tibet plateau, China.</title>
        <authorList>
            <person name="Tian Z."/>
        </authorList>
    </citation>
    <scope>NUCLEOTIDE SEQUENCE [LARGE SCALE GENOMIC DNA]</scope>
    <source>
        <strain evidence="9 10">Z23</strain>
        <strain evidence="8 11">Z24</strain>
    </source>
</reference>
<dbReference type="Pfam" id="PF22692">
    <property type="entry name" value="LlgE_F_G_D1"/>
    <property type="match status" value="1"/>
</dbReference>
<evidence type="ECO:0000313" key="10">
    <source>
        <dbReference type="Proteomes" id="UP000274097"/>
    </source>
</evidence>
<evidence type="ECO:0000256" key="1">
    <source>
        <dbReference type="ARBA" id="ARBA00004117"/>
    </source>
</evidence>
<dbReference type="GO" id="GO:0009425">
    <property type="term" value="C:bacterial-type flagellum basal body"/>
    <property type="evidence" value="ECO:0007669"/>
    <property type="project" value="UniProtKB-SubCell"/>
</dbReference>
<evidence type="ECO:0000256" key="2">
    <source>
        <dbReference type="ARBA" id="ARBA00009677"/>
    </source>
</evidence>
<dbReference type="Pfam" id="PF06429">
    <property type="entry name" value="Flg_bbr_C"/>
    <property type="match status" value="1"/>
</dbReference>
<evidence type="ECO:0000259" key="5">
    <source>
        <dbReference type="Pfam" id="PF00460"/>
    </source>
</evidence>
<accession>A0A3A9J488</accession>
<evidence type="ECO:0000256" key="3">
    <source>
        <dbReference type="ARBA" id="ARBA00023143"/>
    </source>
</evidence>
<comment type="subcellular location">
    <subcellularLocation>
        <location evidence="1 4">Bacterial flagellum basal body</location>
    </subcellularLocation>
</comment>
<gene>
    <name evidence="8" type="ORF">D6Z83_21930</name>
    <name evidence="9" type="ORF">EBE87_16885</name>
</gene>
<dbReference type="Proteomes" id="UP000278036">
    <property type="component" value="Unassembled WGS sequence"/>
</dbReference>
<dbReference type="InterPro" id="IPR020013">
    <property type="entry name" value="Flagellar_FlgE/F/G"/>
</dbReference>
<dbReference type="AlphaFoldDB" id="A0A3A9J488"/>
<feature type="domain" description="Flagellar hook protein FlgE/F/G-like D1" evidence="7">
    <location>
        <begin position="82"/>
        <end position="149"/>
    </location>
</feature>
<dbReference type="EMBL" id="RFLX01000013">
    <property type="protein sequence ID" value="RMI20157.1"/>
    <property type="molecule type" value="Genomic_DNA"/>
</dbReference>
<dbReference type="InterPro" id="IPR037925">
    <property type="entry name" value="FlgE/F/G-like"/>
</dbReference>
<comment type="caution">
    <text evidence="8">The sequence shown here is derived from an EMBL/GenBank/DDBJ whole genome shotgun (WGS) entry which is preliminary data.</text>
</comment>
<dbReference type="OrthoDB" id="9804559at2"/>
<dbReference type="PANTHER" id="PTHR30435">
    <property type="entry name" value="FLAGELLAR PROTEIN"/>
    <property type="match status" value="1"/>
</dbReference>
<evidence type="ECO:0000256" key="4">
    <source>
        <dbReference type="RuleBase" id="RU362116"/>
    </source>
</evidence>
<evidence type="ECO:0000259" key="7">
    <source>
        <dbReference type="Pfam" id="PF22692"/>
    </source>
</evidence>
<dbReference type="NCBIfam" id="TIGR03506">
    <property type="entry name" value="FlgEFG_subfam"/>
    <property type="match status" value="1"/>
</dbReference>
<keyword evidence="8" id="KW-0969">Cilium</keyword>
<protein>
    <submittedName>
        <fullName evidence="8">Flagellar hook basal-body protein</fullName>
    </submittedName>
    <submittedName>
        <fullName evidence="9">Flagellar hook-basal body complex protein</fullName>
    </submittedName>
</protein>
<comment type="similarity">
    <text evidence="2 4">Belongs to the flagella basal body rod proteins family.</text>
</comment>
<dbReference type="InterPro" id="IPR053967">
    <property type="entry name" value="LlgE_F_G-like_D1"/>
</dbReference>
<feature type="domain" description="Flagellar basal-body/hook protein C-terminal" evidence="6">
    <location>
        <begin position="201"/>
        <end position="244"/>
    </location>
</feature>
<proteinExistence type="inferred from homology"/>
<dbReference type="Pfam" id="PF00460">
    <property type="entry name" value="Flg_bb_rod"/>
    <property type="match status" value="1"/>
</dbReference>
<dbReference type="EMBL" id="RAQU01000192">
    <property type="protein sequence ID" value="RKK02017.1"/>
    <property type="molecule type" value="Genomic_DNA"/>
</dbReference>
<dbReference type="Proteomes" id="UP000274097">
    <property type="component" value="Unassembled WGS sequence"/>
</dbReference>